<evidence type="ECO:0000256" key="4">
    <source>
        <dbReference type="ARBA" id="ARBA00022679"/>
    </source>
</evidence>
<evidence type="ECO:0000313" key="12">
    <source>
        <dbReference type="EMBL" id="SFH11360.1"/>
    </source>
</evidence>
<dbReference type="PROSITE" id="PS50109">
    <property type="entry name" value="HIS_KIN"/>
    <property type="match status" value="1"/>
</dbReference>
<dbReference type="SMART" id="SM00388">
    <property type="entry name" value="HisKA"/>
    <property type="match status" value="1"/>
</dbReference>
<dbReference type="GO" id="GO:0000155">
    <property type="term" value="F:phosphorelay sensor kinase activity"/>
    <property type="evidence" value="ECO:0007669"/>
    <property type="project" value="InterPro"/>
</dbReference>
<evidence type="ECO:0000256" key="10">
    <source>
        <dbReference type="SAM" id="Phobius"/>
    </source>
</evidence>
<dbReference type="CDD" id="cd06225">
    <property type="entry name" value="HAMP"/>
    <property type="match status" value="1"/>
</dbReference>
<dbReference type="InterPro" id="IPR005467">
    <property type="entry name" value="His_kinase_dom"/>
</dbReference>
<dbReference type="InterPro" id="IPR003661">
    <property type="entry name" value="HisK_dim/P_dom"/>
</dbReference>
<keyword evidence="3" id="KW-0597">Phosphoprotein</keyword>
<evidence type="ECO:0000256" key="9">
    <source>
        <dbReference type="SAM" id="Coils"/>
    </source>
</evidence>
<keyword evidence="10" id="KW-1133">Transmembrane helix</keyword>
<keyword evidence="10" id="KW-0472">Membrane</keyword>
<sequence length="524" mass="59075">MKKFNFKDSTLRSQFLIVITGLLIIPVLVMMYDLFFASRSDEMMIKDREEKLGSVIETVVMPNIEQQFTRELGSRDINSLSIKERTVYLKQAFDNSTSNLVPSNPGVRFGLFIPETGQIFVNGFLHQYRELSPDQQLARERRVLKEANSGLIAVAASGKPLARLTSSLNDETFEYLYPVFINSKLVAVAWADERLHPIYAQSRFFRMITRYFTLLILFFGGTGAILIIHNLSSLVSRIKDGLSKMEEDIHYHIPELSGEEGQIARAINKMASSLAEKEKLEEELRRSERLAALGRLVTGVAHELRNPIGVIKTTMQIMENDLKTVPGTEIFLNEPTKIIYEQINRQNRVIQELLDFGRPSKHAIQRASINSLLEKILTFTSPMLREHNIKLVTNFDQEIPPVMVDAERIKQVFVNLLLNGIQAMPENGTLTIRTYGVDDWVCIDFIDTGKGISPTEIGSIFDPFFTTKEYGTGLGLSISHQIIKAHGGVINVESTEGIGTIFTVKLHLDGEMGDEADDTQNIDC</sequence>
<feature type="transmembrane region" description="Helical" evidence="10">
    <location>
        <begin position="211"/>
        <end position="231"/>
    </location>
</feature>
<dbReference type="RefSeq" id="WP_238456560.1">
    <property type="nucleotide sequence ID" value="NZ_FOOX01000017.1"/>
</dbReference>
<dbReference type="PRINTS" id="PR00344">
    <property type="entry name" value="BCTRLSENSOR"/>
</dbReference>
<keyword evidence="13" id="KW-1185">Reference proteome</keyword>
<dbReference type="PANTHER" id="PTHR43065:SF10">
    <property type="entry name" value="PEROXIDE STRESS-ACTIVATED HISTIDINE KINASE MAK3"/>
    <property type="match status" value="1"/>
</dbReference>
<evidence type="ECO:0000256" key="6">
    <source>
        <dbReference type="ARBA" id="ARBA00022777"/>
    </source>
</evidence>
<evidence type="ECO:0000313" key="13">
    <source>
        <dbReference type="Proteomes" id="UP000199337"/>
    </source>
</evidence>
<dbReference type="Gene3D" id="1.10.287.130">
    <property type="match status" value="1"/>
</dbReference>
<dbReference type="PANTHER" id="PTHR43065">
    <property type="entry name" value="SENSOR HISTIDINE KINASE"/>
    <property type="match status" value="1"/>
</dbReference>
<organism evidence="12 13">
    <name type="scientific">Desulfotruncus arcticus DSM 17038</name>
    <dbReference type="NCBI Taxonomy" id="1121424"/>
    <lineage>
        <taxon>Bacteria</taxon>
        <taxon>Bacillati</taxon>
        <taxon>Bacillota</taxon>
        <taxon>Clostridia</taxon>
        <taxon>Eubacteriales</taxon>
        <taxon>Desulfallaceae</taxon>
        <taxon>Desulfotruncus</taxon>
    </lineage>
</organism>
<keyword evidence="5" id="KW-0547">Nucleotide-binding</keyword>
<dbReference type="Proteomes" id="UP000199337">
    <property type="component" value="Unassembled WGS sequence"/>
</dbReference>
<dbReference type="Pfam" id="PF02518">
    <property type="entry name" value="HATPase_c"/>
    <property type="match status" value="1"/>
</dbReference>
<dbReference type="AlphaFoldDB" id="A0A1I2XCX3"/>
<dbReference type="InterPro" id="IPR003594">
    <property type="entry name" value="HATPase_dom"/>
</dbReference>
<keyword evidence="9" id="KW-0175">Coiled coil</keyword>
<evidence type="ECO:0000256" key="5">
    <source>
        <dbReference type="ARBA" id="ARBA00022741"/>
    </source>
</evidence>
<keyword evidence="6 12" id="KW-0418">Kinase</keyword>
<dbReference type="Gene3D" id="3.30.565.10">
    <property type="entry name" value="Histidine kinase-like ATPase, C-terminal domain"/>
    <property type="match status" value="1"/>
</dbReference>
<keyword evidence="7" id="KW-0067">ATP-binding</keyword>
<evidence type="ECO:0000256" key="7">
    <source>
        <dbReference type="ARBA" id="ARBA00022840"/>
    </source>
</evidence>
<dbReference type="InterPro" id="IPR036890">
    <property type="entry name" value="HATPase_C_sf"/>
</dbReference>
<evidence type="ECO:0000256" key="2">
    <source>
        <dbReference type="ARBA" id="ARBA00012438"/>
    </source>
</evidence>
<keyword evidence="10" id="KW-0812">Transmembrane</keyword>
<dbReference type="GO" id="GO:0005524">
    <property type="term" value="F:ATP binding"/>
    <property type="evidence" value="ECO:0007669"/>
    <property type="project" value="UniProtKB-KW"/>
</dbReference>
<dbReference type="SUPFAM" id="SSF47384">
    <property type="entry name" value="Homodimeric domain of signal transducing histidine kinase"/>
    <property type="match status" value="1"/>
</dbReference>
<dbReference type="InterPro" id="IPR036097">
    <property type="entry name" value="HisK_dim/P_sf"/>
</dbReference>
<keyword evidence="4" id="KW-0808">Transferase</keyword>
<feature type="transmembrane region" description="Helical" evidence="10">
    <location>
        <begin position="15"/>
        <end position="36"/>
    </location>
</feature>
<name>A0A1I2XCX3_9FIRM</name>
<protein>
    <recommendedName>
        <fullName evidence="2">histidine kinase</fullName>
        <ecNumber evidence="2">2.7.13.3</ecNumber>
    </recommendedName>
</protein>
<feature type="domain" description="Histidine kinase" evidence="11">
    <location>
        <begin position="299"/>
        <end position="510"/>
    </location>
</feature>
<keyword evidence="8" id="KW-0902">Two-component regulatory system</keyword>
<dbReference type="CDD" id="cd00082">
    <property type="entry name" value="HisKA"/>
    <property type="match status" value="1"/>
</dbReference>
<dbReference type="InterPro" id="IPR004358">
    <property type="entry name" value="Sig_transdc_His_kin-like_C"/>
</dbReference>
<dbReference type="SUPFAM" id="SSF55874">
    <property type="entry name" value="ATPase domain of HSP90 chaperone/DNA topoisomerase II/histidine kinase"/>
    <property type="match status" value="1"/>
</dbReference>
<evidence type="ECO:0000256" key="1">
    <source>
        <dbReference type="ARBA" id="ARBA00000085"/>
    </source>
</evidence>
<evidence type="ECO:0000256" key="8">
    <source>
        <dbReference type="ARBA" id="ARBA00023012"/>
    </source>
</evidence>
<evidence type="ECO:0000259" key="11">
    <source>
        <dbReference type="PROSITE" id="PS50109"/>
    </source>
</evidence>
<proteinExistence type="predicted"/>
<dbReference type="SMART" id="SM00387">
    <property type="entry name" value="HATPase_c"/>
    <property type="match status" value="1"/>
</dbReference>
<evidence type="ECO:0000256" key="3">
    <source>
        <dbReference type="ARBA" id="ARBA00022553"/>
    </source>
</evidence>
<accession>A0A1I2XCX3</accession>
<dbReference type="STRING" id="341036.SAMN05660649_03893"/>
<dbReference type="EMBL" id="FOOX01000017">
    <property type="protein sequence ID" value="SFH11360.1"/>
    <property type="molecule type" value="Genomic_DNA"/>
</dbReference>
<feature type="coiled-coil region" evidence="9">
    <location>
        <begin position="263"/>
        <end position="290"/>
    </location>
</feature>
<dbReference type="EC" id="2.7.13.3" evidence="2"/>
<dbReference type="Pfam" id="PF00512">
    <property type="entry name" value="HisKA"/>
    <property type="match status" value="1"/>
</dbReference>
<reference evidence="13" key="1">
    <citation type="submission" date="2016-10" db="EMBL/GenBank/DDBJ databases">
        <authorList>
            <person name="Varghese N."/>
            <person name="Submissions S."/>
        </authorList>
    </citation>
    <scope>NUCLEOTIDE SEQUENCE [LARGE SCALE GENOMIC DNA]</scope>
    <source>
        <strain evidence="13">DSM 17038</strain>
    </source>
</reference>
<dbReference type="Gene3D" id="6.10.340.10">
    <property type="match status" value="1"/>
</dbReference>
<comment type="catalytic activity">
    <reaction evidence="1">
        <text>ATP + protein L-histidine = ADP + protein N-phospho-L-histidine.</text>
        <dbReference type="EC" id="2.7.13.3"/>
    </reaction>
</comment>
<gene>
    <name evidence="12" type="ORF">SAMN05660649_03893</name>
</gene>